<dbReference type="Gene3D" id="2.40.170.20">
    <property type="entry name" value="TonB-dependent receptor, beta-barrel domain"/>
    <property type="match status" value="1"/>
</dbReference>
<feature type="domain" description="TonB-dependent receptor plug" evidence="14">
    <location>
        <begin position="57"/>
        <end position="163"/>
    </location>
</feature>
<dbReference type="InterPro" id="IPR036942">
    <property type="entry name" value="Beta-barrel_TonB_sf"/>
</dbReference>
<evidence type="ECO:0000256" key="3">
    <source>
        <dbReference type="ARBA" id="ARBA00022452"/>
    </source>
</evidence>
<reference evidence="15 16" key="1">
    <citation type="submission" date="2017-09" db="EMBL/GenBank/DDBJ databases">
        <title>Depth-based differentiation of microbial function through sediment-hosted aquifers and enrichment of novel symbionts in the deep terrestrial subsurface.</title>
        <authorList>
            <person name="Probst A.J."/>
            <person name="Ladd B."/>
            <person name="Jarett J.K."/>
            <person name="Geller-Mcgrath D.E."/>
            <person name="Sieber C.M."/>
            <person name="Emerson J.B."/>
            <person name="Anantharaman K."/>
            <person name="Thomas B.C."/>
            <person name="Malmstrom R."/>
            <person name="Stieglmeier M."/>
            <person name="Klingl A."/>
            <person name="Woyke T."/>
            <person name="Ryan C.M."/>
            <person name="Banfield J.F."/>
        </authorList>
    </citation>
    <scope>NUCLEOTIDE SEQUENCE [LARGE SCALE GENOMIC DNA]</scope>
    <source>
        <strain evidence="15">CG23_combo_of_CG06-09_8_20_14_all_48_7</strain>
    </source>
</reference>
<proteinExistence type="inferred from homology"/>
<keyword evidence="12" id="KW-1133">Transmembrane helix</keyword>
<keyword evidence="5" id="KW-0732">Signal</keyword>
<dbReference type="Gene3D" id="2.170.130.10">
    <property type="entry name" value="TonB-dependent receptor, plug domain"/>
    <property type="match status" value="1"/>
</dbReference>
<dbReference type="PROSITE" id="PS52016">
    <property type="entry name" value="TONB_DEPENDENT_REC_3"/>
    <property type="match status" value="1"/>
</dbReference>
<sequence length="625" mass="70134">MERQKNERKGKWFLGLVTWSTVFSLLLVPLIWSEEKEEEVTALEEIVVTATRTPQSAEEVPVSVTVVTRSEIEDSKAQNVGEVLDTLPGVQMRAYGSMGSQSSLSIRGSSTEQILILLDGRPLNLGSLGSYDLSLIPIEMVERIEVLRGPASALYGANALGGVINIITRNIPKEPFFTSNLQYGSFNTTLLSFTGGRKDGRFGYILSGQYNYSDGDRENSGDEENHFFGKFTLDLNKNSSLAFSSGFDKQDVEVPGSVALPMPLANQKTTEDRQDVFYGFAGERGEFTGRLFFNHNKVHFQNPDPAWPTDSTIKNRQTGLELQQNYSPNEIHLLTIGGDYLKDEVKSESTGSHAPEREAIFIQDQITFKKATLVLGGRVDEHSVYGSEFSPRIAGRFNLSEDTILRSSLGKAYRAPTVNDLYWYEEWWPGAGMFGNEDLKPEEGISYDLGVEHKFSKNLSATATFFRNDVEDLISWVETIPWTRYDVQNIGEARLQGVETELKWFITERLSFSVNHTYLKSEDQDTGKKLTYRPENRVGSFLSYSRPSGFKAQLEGEYNDVSYADAANTRKVDEYFLLSLILSKKVSPNLELFAKGENLFGEEYEILDGYPMPQTTITVGLNANF</sequence>
<evidence type="ECO:0000259" key="13">
    <source>
        <dbReference type="Pfam" id="PF00593"/>
    </source>
</evidence>
<evidence type="ECO:0000256" key="6">
    <source>
        <dbReference type="ARBA" id="ARBA00023065"/>
    </source>
</evidence>
<dbReference type="InterPro" id="IPR012910">
    <property type="entry name" value="Plug_dom"/>
</dbReference>
<dbReference type="Proteomes" id="UP000230392">
    <property type="component" value="Unassembled WGS sequence"/>
</dbReference>
<evidence type="ECO:0000313" key="16">
    <source>
        <dbReference type="Proteomes" id="UP000230392"/>
    </source>
</evidence>
<comment type="caution">
    <text evidence="15">The sequence shown here is derived from an EMBL/GenBank/DDBJ whole genome shotgun (WGS) entry which is preliminary data.</text>
</comment>
<gene>
    <name evidence="15" type="ORF">COX46_04495</name>
</gene>
<dbReference type="InterPro" id="IPR039426">
    <property type="entry name" value="TonB-dep_rcpt-like"/>
</dbReference>
<keyword evidence="7 11" id="KW-0798">TonB box</keyword>
<dbReference type="PANTHER" id="PTHR30069:SF53">
    <property type="entry name" value="COLICIN I RECEPTOR-RELATED"/>
    <property type="match status" value="1"/>
</dbReference>
<dbReference type="GO" id="GO:0044718">
    <property type="term" value="P:siderophore transmembrane transport"/>
    <property type="evidence" value="ECO:0007669"/>
    <property type="project" value="TreeGrafter"/>
</dbReference>
<organism evidence="15 16">
    <name type="scientific">bacterium (Candidatus Ratteibacteria) CG23_combo_of_CG06-09_8_20_14_all_48_7</name>
    <dbReference type="NCBI Taxonomy" id="2014292"/>
    <lineage>
        <taxon>Bacteria</taxon>
        <taxon>Candidatus Ratteibacteria</taxon>
    </lineage>
</organism>
<dbReference type="CDD" id="cd01347">
    <property type="entry name" value="ligand_gated_channel"/>
    <property type="match status" value="1"/>
</dbReference>
<dbReference type="PANTHER" id="PTHR30069">
    <property type="entry name" value="TONB-DEPENDENT OUTER MEMBRANE RECEPTOR"/>
    <property type="match status" value="1"/>
</dbReference>
<evidence type="ECO:0000256" key="8">
    <source>
        <dbReference type="ARBA" id="ARBA00023136"/>
    </source>
</evidence>
<dbReference type="Pfam" id="PF00593">
    <property type="entry name" value="TonB_dep_Rec_b-barrel"/>
    <property type="match status" value="1"/>
</dbReference>
<dbReference type="EMBL" id="PCRF01000221">
    <property type="protein sequence ID" value="PIP16033.1"/>
    <property type="molecule type" value="Genomic_DNA"/>
</dbReference>
<evidence type="ECO:0000313" key="15">
    <source>
        <dbReference type="EMBL" id="PIP16033.1"/>
    </source>
</evidence>
<name>A0A2G9YBB0_9BACT</name>
<evidence type="ECO:0000256" key="10">
    <source>
        <dbReference type="PROSITE-ProRule" id="PRU01360"/>
    </source>
</evidence>
<feature type="transmembrane region" description="Helical" evidence="12">
    <location>
        <begin position="12"/>
        <end position="32"/>
    </location>
</feature>
<keyword evidence="3 10" id="KW-1134">Transmembrane beta strand</keyword>
<dbReference type="InterPro" id="IPR000531">
    <property type="entry name" value="Beta-barrel_TonB"/>
</dbReference>
<dbReference type="AlphaFoldDB" id="A0A2G9YBB0"/>
<evidence type="ECO:0000256" key="4">
    <source>
        <dbReference type="ARBA" id="ARBA00022692"/>
    </source>
</evidence>
<accession>A0A2G9YBB0</accession>
<evidence type="ECO:0008006" key="17">
    <source>
        <dbReference type="Google" id="ProtNLM"/>
    </source>
</evidence>
<dbReference type="SUPFAM" id="SSF56935">
    <property type="entry name" value="Porins"/>
    <property type="match status" value="1"/>
</dbReference>
<dbReference type="InterPro" id="IPR037066">
    <property type="entry name" value="Plug_dom_sf"/>
</dbReference>
<comment type="subcellular location">
    <subcellularLocation>
        <location evidence="1 10">Cell outer membrane</location>
        <topology evidence="1 10">Multi-pass membrane protein</topology>
    </subcellularLocation>
</comment>
<evidence type="ECO:0000256" key="9">
    <source>
        <dbReference type="ARBA" id="ARBA00023237"/>
    </source>
</evidence>
<evidence type="ECO:0000256" key="7">
    <source>
        <dbReference type="ARBA" id="ARBA00023077"/>
    </source>
</evidence>
<evidence type="ECO:0000256" key="2">
    <source>
        <dbReference type="ARBA" id="ARBA00022448"/>
    </source>
</evidence>
<dbReference type="Pfam" id="PF07715">
    <property type="entry name" value="Plug"/>
    <property type="match status" value="1"/>
</dbReference>
<evidence type="ECO:0000256" key="1">
    <source>
        <dbReference type="ARBA" id="ARBA00004571"/>
    </source>
</evidence>
<protein>
    <recommendedName>
        <fullName evidence="17">TonB-dependent receptor</fullName>
    </recommendedName>
</protein>
<comment type="similarity">
    <text evidence="10 11">Belongs to the TonB-dependent receptor family.</text>
</comment>
<evidence type="ECO:0000259" key="14">
    <source>
        <dbReference type="Pfam" id="PF07715"/>
    </source>
</evidence>
<evidence type="ECO:0000256" key="12">
    <source>
        <dbReference type="SAM" id="Phobius"/>
    </source>
</evidence>
<keyword evidence="4 10" id="KW-0812">Transmembrane</keyword>
<dbReference type="GO" id="GO:0015344">
    <property type="term" value="F:siderophore uptake transmembrane transporter activity"/>
    <property type="evidence" value="ECO:0007669"/>
    <property type="project" value="TreeGrafter"/>
</dbReference>
<keyword evidence="2 10" id="KW-0813">Transport</keyword>
<dbReference type="GO" id="GO:0009279">
    <property type="term" value="C:cell outer membrane"/>
    <property type="evidence" value="ECO:0007669"/>
    <property type="project" value="UniProtKB-SubCell"/>
</dbReference>
<feature type="domain" description="TonB-dependent receptor-like beta-barrel" evidence="13">
    <location>
        <begin position="180"/>
        <end position="599"/>
    </location>
</feature>
<evidence type="ECO:0000256" key="11">
    <source>
        <dbReference type="RuleBase" id="RU003357"/>
    </source>
</evidence>
<keyword evidence="6" id="KW-0406">Ion transport</keyword>
<keyword evidence="8 10" id="KW-0472">Membrane</keyword>
<keyword evidence="9 10" id="KW-0998">Cell outer membrane</keyword>
<evidence type="ECO:0000256" key="5">
    <source>
        <dbReference type="ARBA" id="ARBA00022729"/>
    </source>
</evidence>